<keyword evidence="3 6" id="KW-0808">Transferase</keyword>
<dbReference type="InterPro" id="IPR055135">
    <property type="entry name" value="PRMT_dom"/>
</dbReference>
<proteinExistence type="predicted"/>
<dbReference type="PANTHER" id="PTHR11006">
    <property type="entry name" value="PROTEIN ARGININE N-METHYLTRANSFERASE"/>
    <property type="match status" value="1"/>
</dbReference>
<dbReference type="Gene3D" id="3.40.50.150">
    <property type="entry name" value="Vaccinia Virus protein VP39"/>
    <property type="match status" value="1"/>
</dbReference>
<organism evidence="8 9">
    <name type="scientific">Dictyostelium firmibasis</name>
    <dbReference type="NCBI Taxonomy" id="79012"/>
    <lineage>
        <taxon>Eukaryota</taxon>
        <taxon>Amoebozoa</taxon>
        <taxon>Evosea</taxon>
        <taxon>Eumycetozoa</taxon>
        <taxon>Dictyostelia</taxon>
        <taxon>Dictyosteliales</taxon>
        <taxon>Dictyosteliaceae</taxon>
        <taxon>Dictyostelium</taxon>
    </lineage>
</organism>
<reference evidence="8 9" key="1">
    <citation type="submission" date="2023-11" db="EMBL/GenBank/DDBJ databases">
        <title>Dfirmibasis_genome.</title>
        <authorList>
            <person name="Edelbroek B."/>
            <person name="Kjellin J."/>
            <person name="Jerlstrom-Hultqvist J."/>
            <person name="Soderbom F."/>
        </authorList>
    </citation>
    <scope>NUCLEOTIDE SEQUENCE [LARGE SCALE GENOMIC DNA]</scope>
    <source>
        <strain evidence="8 9">TNS-C-14</strain>
    </source>
</reference>
<accession>A0AAN7UDH6</accession>
<evidence type="ECO:0000256" key="5">
    <source>
        <dbReference type="ARBA" id="ARBA00049303"/>
    </source>
</evidence>
<sequence length="506" mass="58328">MTDDYSKLKSEIMDIVSKEFSKTKDDIISIMIENNKLKKQQAELVFYDSLPPPPTSSLINIGNTTTTTNNCDDLPPPPPQIEEEQFVEGEEELQQQHLQEESDDYYKTVHPLGIQDTYEDEEYFSSYSKISLHHEMVFDKRRTAAYYHAISKSKNIFKDKVVLDVGCGTGILSCFVAKAGAKKVFAVDASDMAHRAELIVQQNGLSDIITVFKGKLEHISFPEYVDVIVSEWQGSFLIFESMIESVIYARDNLMKPGGIILPSKACIYLSPINVESYYNQYINQWSNVFDLDMSPLIPFAQKELLEEKSIRNYYVENTESVLDKPIILRTIDLSTITIEDLSKTIKNFEFKVPNGSKYHGFGAWFSVWFENLDDEDQAINKKNQHDNDSEQFVYYTIDRDGELVKSTYQQYAINSKGFTPIFFKQSSNVLELSTAPGTGDQHWKQVLFLNSKEKILQSSNENEDSTLVKGTIRILQNKDYRRHWWIEISVSLKTKPFDYSYQKYLI</sequence>
<keyword evidence="4 6" id="KW-0949">S-adenosyl-L-methionine</keyword>
<protein>
    <recommendedName>
        <fullName evidence="1">type I protein arginine methyltransferase</fullName>
        <ecNumber evidence="1">2.1.1.319</ecNumber>
    </recommendedName>
</protein>
<gene>
    <name evidence="8" type="ORF">RB653_008969</name>
</gene>
<dbReference type="Pfam" id="PF22528">
    <property type="entry name" value="PRMT_C"/>
    <property type="match status" value="1"/>
</dbReference>
<keyword evidence="9" id="KW-1185">Reference proteome</keyword>
<dbReference type="SUPFAM" id="SSF53335">
    <property type="entry name" value="S-adenosyl-L-methionine-dependent methyltransferases"/>
    <property type="match status" value="1"/>
</dbReference>
<evidence type="ECO:0000256" key="6">
    <source>
        <dbReference type="PROSITE-ProRule" id="PRU01015"/>
    </source>
</evidence>
<comment type="caution">
    <text evidence="8">The sequence shown here is derived from an EMBL/GenBank/DDBJ whole genome shotgun (WGS) entry which is preliminary data.</text>
</comment>
<dbReference type="InterPro" id="IPR025799">
    <property type="entry name" value="Arg_MeTrfase"/>
</dbReference>
<dbReference type="Proteomes" id="UP001344447">
    <property type="component" value="Unassembled WGS sequence"/>
</dbReference>
<comment type="catalytic activity">
    <reaction evidence="5">
        <text>L-arginyl-[protein] + S-adenosyl-L-methionine = N(omega)-methyl-L-arginyl-[protein] + S-adenosyl-L-homocysteine + H(+)</text>
        <dbReference type="Rhea" id="RHEA:48100"/>
        <dbReference type="Rhea" id="RHEA-COMP:10532"/>
        <dbReference type="Rhea" id="RHEA-COMP:11990"/>
        <dbReference type="ChEBI" id="CHEBI:15378"/>
        <dbReference type="ChEBI" id="CHEBI:29965"/>
        <dbReference type="ChEBI" id="CHEBI:57856"/>
        <dbReference type="ChEBI" id="CHEBI:59789"/>
        <dbReference type="ChEBI" id="CHEBI:65280"/>
    </reaction>
    <physiologicalReaction direction="left-to-right" evidence="5">
        <dbReference type="Rhea" id="RHEA:48101"/>
    </physiologicalReaction>
</comment>
<dbReference type="PROSITE" id="PS51678">
    <property type="entry name" value="SAM_MT_PRMT"/>
    <property type="match status" value="1"/>
</dbReference>
<dbReference type="CDD" id="cd02440">
    <property type="entry name" value="AdoMet_MTases"/>
    <property type="match status" value="1"/>
</dbReference>
<dbReference type="PANTHER" id="PTHR11006:SF73">
    <property type="entry name" value="PROTEIN ARGININE N-METHYLTRANSFERASE 6"/>
    <property type="match status" value="1"/>
</dbReference>
<evidence type="ECO:0000256" key="4">
    <source>
        <dbReference type="ARBA" id="ARBA00022691"/>
    </source>
</evidence>
<dbReference type="EMBL" id="JAVFKY010000003">
    <property type="protein sequence ID" value="KAK5579288.1"/>
    <property type="molecule type" value="Genomic_DNA"/>
</dbReference>
<keyword evidence="2 6" id="KW-0489">Methyltransferase</keyword>
<feature type="domain" description="Protein arginine N-methyltransferase" evidence="7">
    <location>
        <begin position="264"/>
        <end position="396"/>
    </location>
</feature>
<evidence type="ECO:0000256" key="1">
    <source>
        <dbReference type="ARBA" id="ARBA00011925"/>
    </source>
</evidence>
<evidence type="ECO:0000256" key="2">
    <source>
        <dbReference type="ARBA" id="ARBA00022603"/>
    </source>
</evidence>
<evidence type="ECO:0000313" key="9">
    <source>
        <dbReference type="Proteomes" id="UP001344447"/>
    </source>
</evidence>
<name>A0AAN7UDH6_9MYCE</name>
<dbReference type="GO" id="GO:0042054">
    <property type="term" value="F:histone methyltransferase activity"/>
    <property type="evidence" value="ECO:0007669"/>
    <property type="project" value="TreeGrafter"/>
</dbReference>
<dbReference type="Pfam" id="PF06325">
    <property type="entry name" value="PrmA"/>
    <property type="match status" value="1"/>
</dbReference>
<dbReference type="InterPro" id="IPR029063">
    <property type="entry name" value="SAM-dependent_MTases_sf"/>
</dbReference>
<evidence type="ECO:0000256" key="3">
    <source>
        <dbReference type="ARBA" id="ARBA00022679"/>
    </source>
</evidence>
<dbReference type="Gene3D" id="2.70.160.11">
    <property type="entry name" value="Hnrnp arginine n-methyltransferase1"/>
    <property type="match status" value="1"/>
</dbReference>
<dbReference type="FunFam" id="3.40.50.150:FF:000003">
    <property type="entry name" value="Blast:Protein arginine N-methyltransferase 1"/>
    <property type="match status" value="1"/>
</dbReference>
<evidence type="ECO:0000313" key="8">
    <source>
        <dbReference type="EMBL" id="KAK5579288.1"/>
    </source>
</evidence>
<dbReference type="EC" id="2.1.1.319" evidence="1"/>
<dbReference type="GO" id="GO:0035242">
    <property type="term" value="F:protein-arginine omega-N asymmetric methyltransferase activity"/>
    <property type="evidence" value="ECO:0007669"/>
    <property type="project" value="UniProtKB-EC"/>
</dbReference>
<dbReference type="AlphaFoldDB" id="A0AAN7UDH6"/>
<evidence type="ECO:0000259" key="7">
    <source>
        <dbReference type="Pfam" id="PF22528"/>
    </source>
</evidence>
<dbReference type="GO" id="GO:0032259">
    <property type="term" value="P:methylation"/>
    <property type="evidence" value="ECO:0007669"/>
    <property type="project" value="UniProtKB-KW"/>
</dbReference>